<dbReference type="EMBL" id="PVTJ01000003">
    <property type="protein sequence ID" value="PRY59862.1"/>
    <property type="molecule type" value="Genomic_DNA"/>
</dbReference>
<evidence type="ECO:0000313" key="2">
    <source>
        <dbReference type="EMBL" id="PRY59862.1"/>
    </source>
</evidence>
<comment type="caution">
    <text evidence="2">The sequence shown here is derived from an EMBL/GenBank/DDBJ whole genome shotgun (WGS) entry which is preliminary data.</text>
</comment>
<keyword evidence="3" id="KW-1185">Reference proteome</keyword>
<dbReference type="Gene3D" id="3.90.1200.10">
    <property type="match status" value="1"/>
</dbReference>
<proteinExistence type="predicted"/>
<dbReference type="SUPFAM" id="SSF56112">
    <property type="entry name" value="Protein kinase-like (PK-like)"/>
    <property type="match status" value="1"/>
</dbReference>
<dbReference type="InterPro" id="IPR011009">
    <property type="entry name" value="Kinase-like_dom_sf"/>
</dbReference>
<keyword evidence="2" id="KW-0418">Kinase</keyword>
<reference evidence="2 3" key="1">
    <citation type="submission" date="2018-03" db="EMBL/GenBank/DDBJ databases">
        <title>Genomic Encyclopedia of Type Strains, Phase III (KMG-III): the genomes of soil and plant-associated and newly described type strains.</title>
        <authorList>
            <person name="Whitman W."/>
        </authorList>
    </citation>
    <scope>NUCLEOTIDE SEQUENCE [LARGE SCALE GENOMIC DNA]</scope>
    <source>
        <strain evidence="2 3">CGMCC 4.7067</strain>
    </source>
</reference>
<evidence type="ECO:0000259" key="1">
    <source>
        <dbReference type="Pfam" id="PF01636"/>
    </source>
</evidence>
<dbReference type="InterPro" id="IPR002575">
    <property type="entry name" value="Aminoglycoside_PTrfase"/>
</dbReference>
<dbReference type="Proteomes" id="UP000238176">
    <property type="component" value="Unassembled WGS sequence"/>
</dbReference>
<dbReference type="PANTHER" id="PTHR21310">
    <property type="entry name" value="AMINOGLYCOSIDE PHOSPHOTRANSFERASE-RELATED-RELATED"/>
    <property type="match status" value="1"/>
</dbReference>
<dbReference type="AlphaFoldDB" id="A0A2T0UPJ8"/>
<dbReference type="RefSeq" id="WP_106363765.1">
    <property type="nucleotide sequence ID" value="NZ_PVTJ01000003.1"/>
</dbReference>
<feature type="domain" description="Aminoglycoside phosphotransferase" evidence="1">
    <location>
        <begin position="29"/>
        <end position="264"/>
    </location>
</feature>
<keyword evidence="2" id="KW-0808">Transferase</keyword>
<dbReference type="InterPro" id="IPR051678">
    <property type="entry name" value="AGP_Transferase"/>
</dbReference>
<sequence length="311" mass="33387">MTEAITPRDRAVLERAWRQSASGALARIRRLPGNSHRTYECAADRGDPLIARLADPANSRFALETEVLRRIADTGTVPVPAIRYTDAEVMVQERLPGVALRDYAANSSLRDAHAAVERAGEALAAIHAVTTEGFGPLGPGLRGSHARLGEWFIDLLAPKVAAARGADPESGALLDEAFDLVSAHRSALDAAGPGLVHGDFSPANLLVDGTGRLTGVIDWESAKSGPPGMDIGWWDCFFDTPRTPTARLLAGRERHVPLDPARLAALRHLTVIRVMIAHFTWTLTIDDPDGIRTAADRLRTELADSGAWALA</sequence>
<dbReference type="PANTHER" id="PTHR21310:SF15">
    <property type="entry name" value="AMINOGLYCOSIDE PHOSPHOTRANSFERASE DOMAIN-CONTAINING PROTEIN"/>
    <property type="match status" value="1"/>
</dbReference>
<name>A0A2T0UPJ8_9ACTN</name>
<dbReference type="OrthoDB" id="3806873at2"/>
<dbReference type="GO" id="GO:0016301">
    <property type="term" value="F:kinase activity"/>
    <property type="evidence" value="ECO:0007669"/>
    <property type="project" value="UniProtKB-KW"/>
</dbReference>
<evidence type="ECO:0000313" key="3">
    <source>
        <dbReference type="Proteomes" id="UP000238176"/>
    </source>
</evidence>
<accession>A0A2T0UPJ8</accession>
<organism evidence="2 3">
    <name type="scientific">Glycomyces artemisiae</name>
    <dbReference type="NCBI Taxonomy" id="1076443"/>
    <lineage>
        <taxon>Bacteria</taxon>
        <taxon>Bacillati</taxon>
        <taxon>Actinomycetota</taxon>
        <taxon>Actinomycetes</taxon>
        <taxon>Glycomycetales</taxon>
        <taxon>Glycomycetaceae</taxon>
        <taxon>Glycomyces</taxon>
    </lineage>
</organism>
<dbReference type="Pfam" id="PF01636">
    <property type="entry name" value="APH"/>
    <property type="match status" value="1"/>
</dbReference>
<gene>
    <name evidence="2" type="ORF">B0I28_103336</name>
</gene>
<protein>
    <submittedName>
        <fullName evidence="2">Ser/Thr protein kinase RdoA (MazF antagonist)</fullName>
    </submittedName>
</protein>